<name>A0A4Y2CNI4_ARAVE</name>
<sequence>EKFESRYQHQKPPNGLSNSSNLHKTMQSLTLNSKPPAPPPRPVKSPVHHRSLEDCKQPEVAQYAVSRKMKMPSFEETLRMMDYSIPNSKSSTLASDFRSDRKGSVSSSGKNPVVFYG</sequence>
<accession>A0A4Y2CNI4</accession>
<evidence type="ECO:0000256" key="1">
    <source>
        <dbReference type="SAM" id="MobiDB-lite"/>
    </source>
</evidence>
<dbReference type="EMBL" id="BGPR01163876">
    <property type="protein sequence ID" value="GBM05923.1"/>
    <property type="molecule type" value="Genomic_DNA"/>
</dbReference>
<keyword evidence="3" id="KW-1185">Reference proteome</keyword>
<feature type="compositionally biased region" description="Polar residues" evidence="1">
    <location>
        <begin position="15"/>
        <end position="32"/>
    </location>
</feature>
<feature type="region of interest" description="Disordered" evidence="1">
    <location>
        <begin position="86"/>
        <end position="117"/>
    </location>
</feature>
<feature type="region of interest" description="Disordered" evidence="1">
    <location>
        <begin position="1"/>
        <end position="52"/>
    </location>
</feature>
<organism evidence="2 3">
    <name type="scientific">Araneus ventricosus</name>
    <name type="common">Orbweaver spider</name>
    <name type="synonym">Epeira ventricosa</name>
    <dbReference type="NCBI Taxonomy" id="182803"/>
    <lineage>
        <taxon>Eukaryota</taxon>
        <taxon>Metazoa</taxon>
        <taxon>Ecdysozoa</taxon>
        <taxon>Arthropoda</taxon>
        <taxon>Chelicerata</taxon>
        <taxon>Arachnida</taxon>
        <taxon>Araneae</taxon>
        <taxon>Araneomorphae</taxon>
        <taxon>Entelegynae</taxon>
        <taxon>Araneoidea</taxon>
        <taxon>Araneidae</taxon>
        <taxon>Araneus</taxon>
    </lineage>
</organism>
<evidence type="ECO:0000313" key="2">
    <source>
        <dbReference type="EMBL" id="GBM05923.1"/>
    </source>
</evidence>
<gene>
    <name evidence="2" type="ORF">AVEN_217939_1</name>
</gene>
<feature type="non-terminal residue" evidence="2">
    <location>
        <position position="1"/>
    </location>
</feature>
<proteinExistence type="predicted"/>
<dbReference type="Proteomes" id="UP000499080">
    <property type="component" value="Unassembled WGS sequence"/>
</dbReference>
<evidence type="ECO:0000313" key="3">
    <source>
        <dbReference type="Proteomes" id="UP000499080"/>
    </source>
</evidence>
<reference evidence="2 3" key="1">
    <citation type="journal article" date="2019" name="Sci. Rep.">
        <title>Orb-weaving spider Araneus ventricosus genome elucidates the spidroin gene catalogue.</title>
        <authorList>
            <person name="Kono N."/>
            <person name="Nakamura H."/>
            <person name="Ohtoshi R."/>
            <person name="Moran D.A.P."/>
            <person name="Shinohara A."/>
            <person name="Yoshida Y."/>
            <person name="Fujiwara M."/>
            <person name="Mori M."/>
            <person name="Tomita M."/>
            <person name="Arakawa K."/>
        </authorList>
    </citation>
    <scope>NUCLEOTIDE SEQUENCE [LARGE SCALE GENOMIC DNA]</scope>
</reference>
<dbReference type="AlphaFoldDB" id="A0A4Y2CNI4"/>
<protein>
    <submittedName>
        <fullName evidence="2">Uncharacterized protein</fullName>
    </submittedName>
</protein>
<comment type="caution">
    <text evidence="2">The sequence shown here is derived from an EMBL/GenBank/DDBJ whole genome shotgun (WGS) entry which is preliminary data.</text>
</comment>